<dbReference type="SUPFAM" id="SSF48371">
    <property type="entry name" value="ARM repeat"/>
    <property type="match status" value="1"/>
</dbReference>
<dbReference type="PANTHER" id="PTHR13389">
    <property type="entry name" value="PUMILIO HOMOLOG 3"/>
    <property type="match status" value="1"/>
</dbReference>
<name>A0A820IHT7_9BILA</name>
<dbReference type="InterPro" id="IPR025749">
    <property type="entry name" value="Sphingomyelin_synth-like_dom"/>
</dbReference>
<dbReference type="Gene3D" id="1.25.10.10">
    <property type="entry name" value="Leucine-rich Repeat Variant"/>
    <property type="match status" value="2"/>
</dbReference>
<dbReference type="InterPro" id="IPR040059">
    <property type="entry name" value="PUM3"/>
</dbReference>
<keyword evidence="4" id="KW-1133">Transmembrane helix</keyword>
<dbReference type="GO" id="GO:0005730">
    <property type="term" value="C:nucleolus"/>
    <property type="evidence" value="ECO:0007669"/>
    <property type="project" value="TreeGrafter"/>
</dbReference>
<dbReference type="InterPro" id="IPR033133">
    <property type="entry name" value="PUM-HD"/>
</dbReference>
<dbReference type="EMBL" id="CAJOBS010001725">
    <property type="protein sequence ID" value="CAF4756460.1"/>
    <property type="molecule type" value="Genomic_DNA"/>
</dbReference>
<evidence type="ECO:0000313" key="9">
    <source>
        <dbReference type="Proteomes" id="UP000663873"/>
    </source>
</evidence>
<protein>
    <recommendedName>
        <fullName evidence="5">PUM-HD domain-containing protein</fullName>
    </recommendedName>
</protein>
<gene>
    <name evidence="8" type="ORF">TOA249_LOCUS20744</name>
    <name evidence="7" type="ORF">TSG867_LOCUS16650</name>
    <name evidence="6" type="ORF">UJA718_LOCUS13335</name>
</gene>
<keyword evidence="4" id="KW-0812">Transmembrane</keyword>
<dbReference type="GO" id="GO:0003729">
    <property type="term" value="F:mRNA binding"/>
    <property type="evidence" value="ECO:0007669"/>
    <property type="project" value="TreeGrafter"/>
</dbReference>
<accession>A0A820IHT7</accession>
<dbReference type="PANTHER" id="PTHR13389:SF0">
    <property type="entry name" value="PUMILIO HOMOLOG 3"/>
    <property type="match status" value="1"/>
</dbReference>
<dbReference type="Proteomes" id="UP000663862">
    <property type="component" value="Unassembled WGS sequence"/>
</dbReference>
<evidence type="ECO:0000256" key="3">
    <source>
        <dbReference type="SAM" id="MobiDB-lite"/>
    </source>
</evidence>
<dbReference type="AlphaFoldDB" id="A0A820IHT7"/>
<evidence type="ECO:0000313" key="8">
    <source>
        <dbReference type="EMBL" id="CAF4756460.1"/>
    </source>
</evidence>
<dbReference type="Proteomes" id="UP000663873">
    <property type="component" value="Unassembled WGS sequence"/>
</dbReference>
<dbReference type="EMBL" id="CAJOBP010001798">
    <property type="protein sequence ID" value="CAF4312225.1"/>
    <property type="molecule type" value="Genomic_DNA"/>
</dbReference>
<dbReference type="InterPro" id="IPR012959">
    <property type="entry name" value="CPL_dom"/>
</dbReference>
<dbReference type="InterPro" id="IPR016024">
    <property type="entry name" value="ARM-type_fold"/>
</dbReference>
<reference evidence="6" key="1">
    <citation type="submission" date="2021-02" db="EMBL/GenBank/DDBJ databases">
        <authorList>
            <person name="Nowell W R."/>
        </authorList>
    </citation>
    <scope>NUCLEOTIDE SEQUENCE</scope>
</reference>
<feature type="region of interest" description="Disordered" evidence="3">
    <location>
        <begin position="298"/>
        <end position="317"/>
    </location>
</feature>
<feature type="transmembrane region" description="Helical" evidence="4">
    <location>
        <begin position="228"/>
        <end position="249"/>
    </location>
</feature>
<dbReference type="InterPro" id="IPR001313">
    <property type="entry name" value="Pumilio_RNA-bd_rpt"/>
</dbReference>
<dbReference type="GO" id="GO:0006417">
    <property type="term" value="P:regulation of translation"/>
    <property type="evidence" value="ECO:0007669"/>
    <property type="project" value="TreeGrafter"/>
</dbReference>
<keyword evidence="9" id="KW-1185">Reference proteome</keyword>
<dbReference type="Proteomes" id="UP000663838">
    <property type="component" value="Unassembled WGS sequence"/>
</dbReference>
<evidence type="ECO:0000256" key="2">
    <source>
        <dbReference type="ARBA" id="ARBA00022884"/>
    </source>
</evidence>
<dbReference type="PROSITE" id="PS50303">
    <property type="entry name" value="PUM_HD"/>
    <property type="match status" value="1"/>
</dbReference>
<evidence type="ECO:0000313" key="7">
    <source>
        <dbReference type="EMBL" id="CAF4446581.1"/>
    </source>
</evidence>
<evidence type="ECO:0000256" key="1">
    <source>
        <dbReference type="ARBA" id="ARBA00022737"/>
    </source>
</evidence>
<dbReference type="Pfam" id="PF08144">
    <property type="entry name" value="CPL"/>
    <property type="match status" value="1"/>
</dbReference>
<feature type="transmembrane region" description="Helical" evidence="4">
    <location>
        <begin position="87"/>
        <end position="105"/>
    </location>
</feature>
<dbReference type="Pfam" id="PF14360">
    <property type="entry name" value="PAP2_C"/>
    <property type="match status" value="2"/>
</dbReference>
<evidence type="ECO:0000259" key="5">
    <source>
        <dbReference type="PROSITE" id="PS50303"/>
    </source>
</evidence>
<organism evidence="6 9">
    <name type="scientific">Rotaria socialis</name>
    <dbReference type="NCBI Taxonomy" id="392032"/>
    <lineage>
        <taxon>Eukaryota</taxon>
        <taxon>Metazoa</taxon>
        <taxon>Spiralia</taxon>
        <taxon>Gnathifera</taxon>
        <taxon>Rotifera</taxon>
        <taxon>Eurotatoria</taxon>
        <taxon>Bdelloidea</taxon>
        <taxon>Philodinida</taxon>
        <taxon>Philodinidae</taxon>
        <taxon>Rotaria</taxon>
    </lineage>
</organism>
<feature type="transmembrane region" description="Helical" evidence="4">
    <location>
        <begin position="54"/>
        <end position="75"/>
    </location>
</feature>
<dbReference type="Pfam" id="PF00806">
    <property type="entry name" value="PUF"/>
    <property type="match status" value="2"/>
</dbReference>
<comment type="caution">
    <text evidence="6">The sequence shown here is derived from an EMBL/GenBank/DDBJ whole genome shotgun (WGS) entry which is preliminary data.</text>
</comment>
<dbReference type="InterPro" id="IPR011989">
    <property type="entry name" value="ARM-like"/>
</dbReference>
<feature type="transmembrane region" description="Helical" evidence="4">
    <location>
        <begin position="201"/>
        <end position="221"/>
    </location>
</feature>
<dbReference type="EMBL" id="CAJOBQ010001026">
    <property type="protein sequence ID" value="CAF4446581.1"/>
    <property type="molecule type" value="Genomic_DNA"/>
</dbReference>
<evidence type="ECO:0000256" key="4">
    <source>
        <dbReference type="SAM" id="Phobius"/>
    </source>
</evidence>
<sequence>MVLCVYLPVSFSILFFLITLYINSFVQVWADRNVPYWLPTLPDIGHNLLPYCTYFQINNYYISIAFILVIIRYIFQRDIRLIVFRRWFFLQAVMYVMRTISIYVTSLSVPLPSCNTTAVGSPSIEAFYIMFFMHTTCGDVLFSGHTITLTLCALAWTTYSKGEEHYPIRWLWYRLRGMNQKIVSNGSSWFYPKLDSTGDPLSFYITTLLVWMFTIIGYLFIIATRFHYTVDVFLGFLLANLTWQIYHYYIKNLAERRSIIITRFFLWFEDYEKLQQQLVHMKKPYNVTRSNDMITTVENKKRKLSKKSDESTQKKKKVHFSFDQSENEIPKKMDFDTLSSSLKSRASEKLAQVAVAKRQARDKTDPTILSNVKLIKKQLKSKQKQMEHKKKKKHINIVQDKENTTFRQRLKERQKLRRGVLYDMADKSKKIWEILRRDETTNEVRVKLCGELMKLIEGNVKFLSMAHDTTRVLECLIQFGNEQQKHYIFEQVQKDLPTMSKSLYAHHVVMKFLNYGTDNQKSLIKKSLHGHVCKLARHSIGCRVLEYCYNDLCNSAERFQLVQEFYGREYAILKTTDVKNIEELLATKAATGQRANVLEYMQENLMACIQKDLLSTSIVHRAMHEYIRNADEKGRTELVDAVKEKLIKMVHSRDGARVAIFCLWYGTNKDRKALIKSLKSFVVKIAKEEQGYPILWTIFDIVDDTKLVSKIILQELMSNFDDIINDSHGKKVLMYLIAPRNTKHLQYDLVQLMKTSDALNTSKKDPEIRQRELFEYCKSYFLEYFTSNTLATLKDGFQGFMMTEMIERLSPEDNLSSFYTSISTLLDNATVEPQAETNLIENQITHNVLRHLIIADGKRQKKQKHNQTLVSTLLSTISPDTLRTWILCNRGCFIFVMMLEHGQSDECKQIRSLLVPSAMDTLKRQSFAGAKVLVEKLLSSS</sequence>
<feature type="domain" description="PUM-HD" evidence="5">
    <location>
        <begin position="433"/>
        <end position="781"/>
    </location>
</feature>
<dbReference type="SMART" id="SM00025">
    <property type="entry name" value="Pumilio"/>
    <property type="match status" value="5"/>
</dbReference>
<keyword evidence="1" id="KW-0677">Repeat</keyword>
<keyword evidence="2" id="KW-0694">RNA-binding</keyword>
<proteinExistence type="predicted"/>
<keyword evidence="4" id="KW-0472">Membrane</keyword>
<evidence type="ECO:0000313" key="6">
    <source>
        <dbReference type="EMBL" id="CAF4312225.1"/>
    </source>
</evidence>